<dbReference type="EMBL" id="JABKKE010000022">
    <property type="protein sequence ID" value="NPE14960.1"/>
    <property type="molecule type" value="Genomic_DNA"/>
</dbReference>
<dbReference type="Gene3D" id="2.60.220.30">
    <property type="match status" value="1"/>
</dbReference>
<dbReference type="GeneID" id="82158416"/>
<evidence type="ECO:0008006" key="4">
    <source>
        <dbReference type="Google" id="ProtNLM"/>
    </source>
</evidence>
<feature type="signal peptide" evidence="1">
    <location>
        <begin position="1"/>
        <end position="21"/>
    </location>
</feature>
<protein>
    <recommendedName>
        <fullName evidence="4">Lipoprotein</fullName>
    </recommendedName>
</protein>
<proteinExistence type="predicted"/>
<evidence type="ECO:0000313" key="3">
    <source>
        <dbReference type="Proteomes" id="UP001193734"/>
    </source>
</evidence>
<name>A0ABX2AZ55_9BACT</name>
<dbReference type="Proteomes" id="UP001193734">
    <property type="component" value="Unassembled WGS sequence"/>
</dbReference>
<accession>A0ABX2AZ55</accession>
<organism evidence="2 3">
    <name type="scientific">Xylanibacter rodentium</name>
    <dbReference type="NCBI Taxonomy" id="2736289"/>
    <lineage>
        <taxon>Bacteria</taxon>
        <taxon>Pseudomonadati</taxon>
        <taxon>Bacteroidota</taxon>
        <taxon>Bacteroidia</taxon>
        <taxon>Bacteroidales</taxon>
        <taxon>Prevotellaceae</taxon>
        <taxon>Xylanibacter</taxon>
    </lineage>
</organism>
<evidence type="ECO:0000313" key="2">
    <source>
        <dbReference type="EMBL" id="NPE14960.1"/>
    </source>
</evidence>
<dbReference type="RefSeq" id="WP_172324973.1">
    <property type="nucleotide sequence ID" value="NZ_CASGIA010000023.1"/>
</dbReference>
<keyword evidence="3" id="KW-1185">Reference proteome</keyword>
<comment type="caution">
    <text evidence="2">The sequence shown here is derived from an EMBL/GenBank/DDBJ whole genome shotgun (WGS) entry which is preliminary data.</text>
</comment>
<gene>
    <name evidence="2" type="ORF">HPS55_11635</name>
</gene>
<reference evidence="2 3" key="1">
    <citation type="submission" date="2020-05" db="EMBL/GenBank/DDBJ databases">
        <title>Distinct polysaccharide utilization as determinants for interspecies competition between intestinal Prevotella spp.</title>
        <authorList>
            <person name="Galvez E.J.C."/>
            <person name="Iljazovic A."/>
            <person name="Strowig T."/>
        </authorList>
    </citation>
    <scope>NUCLEOTIDE SEQUENCE [LARGE SCALE GENOMIC DNA]</scope>
    <source>
        <strain evidence="2 3">PROD</strain>
    </source>
</reference>
<keyword evidence="1" id="KW-0732">Signal</keyword>
<evidence type="ECO:0000256" key="1">
    <source>
        <dbReference type="SAM" id="SignalP"/>
    </source>
</evidence>
<dbReference type="PROSITE" id="PS51257">
    <property type="entry name" value="PROKAR_LIPOPROTEIN"/>
    <property type="match status" value="1"/>
</dbReference>
<sequence length="370" mass="39387">MKKIKFLLGILTIAASTSLLSSCFSDPTFDEKPEVTLPSAETTYTITVKTNPADAKLTYNGKPVDKTFTTKENGELVVSADDSYVAQTINVVLGENKNIVLDVTLIKKPTSNTSVADAEASTSETEVNGNNNSSIVIPAGITQTNESVSDDAKFGIGVYNVVAVTEEPKVTEDKVENDKPHDVLVAVCEPDGARFDEPVTISVAAQNAEGLSFECTNDKEGDPAKSISVGQNTLSAKVDHFSNWTFSLMARVIKIEEQEEVLFDGDILIHAGSNAFNYTAKAGVSSNRNGIAETFLISQFGSKLTNVAKTGTLSSTGEGSARIRVIQTKKIITYKSGNTQFTATVYGAIRVDVLNVTYDTTGHSGGIGTN</sequence>
<feature type="chain" id="PRO_5045696896" description="Lipoprotein" evidence="1">
    <location>
        <begin position="22"/>
        <end position="370"/>
    </location>
</feature>